<dbReference type="Pfam" id="PF04977">
    <property type="entry name" value="DivIC"/>
    <property type="match status" value="1"/>
</dbReference>
<evidence type="ECO:0000256" key="1">
    <source>
        <dbReference type="SAM" id="Coils"/>
    </source>
</evidence>
<dbReference type="AlphaFoldDB" id="A0A1M6QTH3"/>
<keyword evidence="3" id="KW-1185">Reference proteome</keyword>
<reference evidence="2 3" key="1">
    <citation type="submission" date="2016-11" db="EMBL/GenBank/DDBJ databases">
        <authorList>
            <person name="Jaros S."/>
            <person name="Januszkiewicz K."/>
            <person name="Wedrychowicz H."/>
        </authorList>
    </citation>
    <scope>NUCLEOTIDE SEQUENCE [LARGE SCALE GENOMIC DNA]</scope>
    <source>
        <strain evidence="2 3">DSM 19557</strain>
    </source>
</reference>
<keyword evidence="1" id="KW-0175">Coiled coil</keyword>
<name>A0A1M6QTH3_9AQUI</name>
<dbReference type="Proteomes" id="UP000189810">
    <property type="component" value="Chromosome I"/>
</dbReference>
<organism evidence="2 3">
    <name type="scientific">Thermocrinis minervae</name>
    <dbReference type="NCBI Taxonomy" id="381751"/>
    <lineage>
        <taxon>Bacteria</taxon>
        <taxon>Pseudomonadati</taxon>
        <taxon>Aquificota</taxon>
        <taxon>Aquificia</taxon>
        <taxon>Aquificales</taxon>
        <taxon>Aquificaceae</taxon>
        <taxon>Thermocrinis</taxon>
    </lineage>
</organism>
<protein>
    <submittedName>
        <fullName evidence="2">Septum formation initiator</fullName>
    </submittedName>
</protein>
<sequence>MSFPGSSSKLLSLLFFLLMLGLTVYNIFFSKLNVFALSKLNKSMQVIDSEIRSLEEDNAKLSKLLQSMENNPDYYRELYTRRYMQMQREGEKFLLLKRE</sequence>
<feature type="coiled-coil region" evidence="1">
    <location>
        <begin position="37"/>
        <end position="71"/>
    </location>
</feature>
<dbReference type="RefSeq" id="WP_079653562.1">
    <property type="nucleotide sequence ID" value="NZ_LT670846.1"/>
</dbReference>
<gene>
    <name evidence="2" type="ORF">SAMN05444391_0389</name>
</gene>
<accession>A0A1M6QTH3</accession>
<evidence type="ECO:0000313" key="3">
    <source>
        <dbReference type="Proteomes" id="UP000189810"/>
    </source>
</evidence>
<dbReference type="InterPro" id="IPR007060">
    <property type="entry name" value="FtsL/DivIC"/>
</dbReference>
<dbReference type="STRING" id="381751.SAMN05444391_0389"/>
<dbReference type="EMBL" id="LT670846">
    <property type="protein sequence ID" value="SHK23609.1"/>
    <property type="molecule type" value="Genomic_DNA"/>
</dbReference>
<proteinExistence type="predicted"/>
<evidence type="ECO:0000313" key="2">
    <source>
        <dbReference type="EMBL" id="SHK23609.1"/>
    </source>
</evidence>